<dbReference type="NCBIfam" id="TIGR00835">
    <property type="entry name" value="agcS"/>
    <property type="match status" value="1"/>
</dbReference>
<protein>
    <submittedName>
        <fullName evidence="9">Sodium/alanine symporter</fullName>
    </submittedName>
</protein>
<dbReference type="PANTHER" id="PTHR30330:SF3">
    <property type="entry name" value="TRANSCRIPTIONAL REGULATOR, LRP FAMILY"/>
    <property type="match status" value="1"/>
</dbReference>
<gene>
    <name evidence="9" type="ORF">DDZ13_11875</name>
</gene>
<feature type="transmembrane region" description="Helical" evidence="8">
    <location>
        <begin position="341"/>
        <end position="363"/>
    </location>
</feature>
<feature type="transmembrane region" description="Helical" evidence="8">
    <location>
        <begin position="375"/>
        <end position="394"/>
    </location>
</feature>
<comment type="similarity">
    <text evidence="2 8">Belongs to the alanine or glycine:cation symporter (AGCS) (TC 2.A.25) family.</text>
</comment>
<comment type="caution">
    <text evidence="9">The sequence shown here is derived from an EMBL/GenBank/DDBJ whole genome shotgun (WGS) entry which is preliminary data.</text>
</comment>
<name>A0A317ZGY8_9BACT</name>
<evidence type="ECO:0000256" key="6">
    <source>
        <dbReference type="ARBA" id="ARBA00022989"/>
    </source>
</evidence>
<evidence type="ECO:0000256" key="2">
    <source>
        <dbReference type="ARBA" id="ARBA00009261"/>
    </source>
</evidence>
<feature type="transmembrane region" description="Helical" evidence="8">
    <location>
        <begin position="84"/>
        <end position="107"/>
    </location>
</feature>
<dbReference type="InParanoid" id="A0A317ZGY8"/>
<keyword evidence="5 8" id="KW-0812">Transmembrane</keyword>
<dbReference type="FunCoup" id="A0A317ZGY8">
    <property type="interactions" value="115"/>
</dbReference>
<organism evidence="9 10">
    <name type="scientific">Coraliomargarita sinensis</name>
    <dbReference type="NCBI Taxonomy" id="2174842"/>
    <lineage>
        <taxon>Bacteria</taxon>
        <taxon>Pseudomonadati</taxon>
        <taxon>Verrucomicrobiota</taxon>
        <taxon>Opitutia</taxon>
        <taxon>Puniceicoccales</taxon>
        <taxon>Coraliomargaritaceae</taxon>
        <taxon>Coraliomargarita</taxon>
    </lineage>
</organism>
<evidence type="ECO:0000256" key="8">
    <source>
        <dbReference type="RuleBase" id="RU363064"/>
    </source>
</evidence>
<evidence type="ECO:0000313" key="9">
    <source>
        <dbReference type="EMBL" id="PXA03493.1"/>
    </source>
</evidence>
<comment type="subcellular location">
    <subcellularLocation>
        <location evidence="1 8">Cell membrane</location>
        <topology evidence="1 8">Multi-pass membrane protein</topology>
    </subcellularLocation>
</comment>
<dbReference type="AlphaFoldDB" id="A0A317ZGY8"/>
<dbReference type="PRINTS" id="PR00175">
    <property type="entry name" value="NAALASMPORT"/>
</dbReference>
<feature type="transmembrane region" description="Helical" evidence="8">
    <location>
        <begin position="135"/>
        <end position="152"/>
    </location>
</feature>
<evidence type="ECO:0000256" key="1">
    <source>
        <dbReference type="ARBA" id="ARBA00004651"/>
    </source>
</evidence>
<sequence>MWGPALIVLLVGGGLFLAIYSRFRPYLHFKHAVDIVRGKFDDSDDAGDIPHFQALSTALSGTLGLGNVAGVAAALSAGGPGAIFWMWVTAMVGIATKFYTCTLAVMYRGRDSKGHLQGGPMYVIREALGPHWRPLAVLFAVAALFGTLPVFQANQLVQLIGESAFDGGLTTMHKGIIGSIIMLMVAIVVLGDIRRVGQVTARFVPAMVVFYFGLCAYILLSHADQILPAFEAIFANAFSGQSIAGGALGTVIMQGVSRGAFSNEAGIGTEALAHGAAKTDEPVREGLVAMMGPAIDTLLVCTCTALVILVTGALEPVDRAVGVSLTAAAFDTGLPGGSGSVLLLFMVFFLSVSTMISFGYYGCKCFGFLAGAERQHWWMWFYFALIFVGSIASFKTVSGLVFGMYAVMAIPTMASTLRLAPRVNAASRTYFKKLR</sequence>
<dbReference type="Proteomes" id="UP000247099">
    <property type="component" value="Unassembled WGS sequence"/>
</dbReference>
<feature type="transmembrane region" description="Helical" evidence="8">
    <location>
        <begin position="203"/>
        <end position="220"/>
    </location>
</feature>
<evidence type="ECO:0000256" key="5">
    <source>
        <dbReference type="ARBA" id="ARBA00022692"/>
    </source>
</evidence>
<evidence type="ECO:0000313" key="10">
    <source>
        <dbReference type="Proteomes" id="UP000247099"/>
    </source>
</evidence>
<keyword evidence="8" id="KW-0769">Symport</keyword>
<feature type="transmembrane region" description="Helical" evidence="8">
    <location>
        <begin position="6"/>
        <end position="23"/>
    </location>
</feature>
<feature type="transmembrane region" description="Helical" evidence="8">
    <location>
        <begin position="232"/>
        <end position="253"/>
    </location>
</feature>
<keyword evidence="7 8" id="KW-0472">Membrane</keyword>
<dbReference type="GO" id="GO:0005283">
    <property type="term" value="F:amino acid:sodium symporter activity"/>
    <property type="evidence" value="ECO:0007669"/>
    <property type="project" value="InterPro"/>
</dbReference>
<keyword evidence="10" id="KW-1185">Reference proteome</keyword>
<evidence type="ECO:0000256" key="3">
    <source>
        <dbReference type="ARBA" id="ARBA00022448"/>
    </source>
</evidence>
<dbReference type="PROSITE" id="PS00873">
    <property type="entry name" value="NA_ALANINE_SYMP"/>
    <property type="match status" value="1"/>
</dbReference>
<feature type="transmembrane region" description="Helical" evidence="8">
    <location>
        <begin position="400"/>
        <end position="420"/>
    </location>
</feature>
<reference evidence="9 10" key="1">
    <citation type="submission" date="2018-05" db="EMBL/GenBank/DDBJ databases">
        <title>Coraliomargarita sinensis sp. nov., isolated from a marine solar saltern.</title>
        <authorList>
            <person name="Zhou L.Y."/>
        </authorList>
    </citation>
    <scope>NUCLEOTIDE SEQUENCE [LARGE SCALE GENOMIC DNA]</scope>
    <source>
        <strain evidence="9 10">WN38</strain>
    </source>
</reference>
<dbReference type="GO" id="GO:0005886">
    <property type="term" value="C:plasma membrane"/>
    <property type="evidence" value="ECO:0007669"/>
    <property type="project" value="UniProtKB-SubCell"/>
</dbReference>
<dbReference type="InterPro" id="IPR001463">
    <property type="entry name" value="Na/Ala_symport"/>
</dbReference>
<evidence type="ECO:0000256" key="4">
    <source>
        <dbReference type="ARBA" id="ARBA00022475"/>
    </source>
</evidence>
<feature type="transmembrane region" description="Helical" evidence="8">
    <location>
        <begin position="294"/>
        <end position="314"/>
    </location>
</feature>
<evidence type="ECO:0000256" key="7">
    <source>
        <dbReference type="ARBA" id="ARBA00023136"/>
    </source>
</evidence>
<dbReference type="PANTHER" id="PTHR30330">
    <property type="entry name" value="AGSS FAMILY TRANSPORTER, SODIUM-ALANINE"/>
    <property type="match status" value="1"/>
</dbReference>
<proteinExistence type="inferred from homology"/>
<feature type="transmembrane region" description="Helical" evidence="8">
    <location>
        <begin position="172"/>
        <end position="191"/>
    </location>
</feature>
<keyword evidence="4 8" id="KW-1003">Cell membrane</keyword>
<keyword evidence="3 8" id="KW-0813">Transport</keyword>
<dbReference type="Pfam" id="PF01235">
    <property type="entry name" value="Na_Ala_symp"/>
    <property type="match status" value="1"/>
</dbReference>
<dbReference type="EMBL" id="QHJQ01000009">
    <property type="protein sequence ID" value="PXA03493.1"/>
    <property type="molecule type" value="Genomic_DNA"/>
</dbReference>
<dbReference type="OrthoDB" id="9804874at2"/>
<dbReference type="Gene3D" id="1.20.1740.10">
    <property type="entry name" value="Amino acid/polyamine transporter I"/>
    <property type="match status" value="1"/>
</dbReference>
<accession>A0A317ZGY8</accession>
<keyword evidence="6 8" id="KW-1133">Transmembrane helix</keyword>